<dbReference type="GeneID" id="93096056"/>
<reference evidence="1 4" key="2">
    <citation type="submission" date="2021-02" db="EMBL/GenBank/DDBJ databases">
        <title>FDA dAtabase for Regulatory Grade micrObial Sequences (FDA-ARGOS): Supporting development and validation of Infectious Disease Dx tests.</title>
        <authorList>
            <person name="Carlson P."/>
            <person name="Fischbach M."/>
            <person name="Hastie J."/>
            <person name="Bilen M."/>
            <person name="Cheng A."/>
            <person name="Tallon L."/>
            <person name="Sadzewicz L."/>
            <person name="Zhao X."/>
            <person name="Boylan J."/>
            <person name="Ott S."/>
            <person name="Bowen H."/>
            <person name="Vavikolanu K."/>
            <person name="Mehta A."/>
            <person name="Aluvathingal J."/>
            <person name="Nadendla S."/>
            <person name="Yan Y."/>
            <person name="Sichtig H."/>
        </authorList>
    </citation>
    <scope>NUCLEOTIDE SEQUENCE [LARGE SCALE GENOMIC DNA]</scope>
    <source>
        <strain evidence="1 4">FDAARGOS_1229</strain>
    </source>
</reference>
<dbReference type="OrthoDB" id="1098361at2"/>
<dbReference type="Proteomes" id="UP000654720">
    <property type="component" value="Chromosome"/>
</dbReference>
<protein>
    <submittedName>
        <fullName evidence="2">Uncharacterized protein</fullName>
    </submittedName>
</protein>
<reference evidence="2 3" key="1">
    <citation type="submission" date="2018-08" db="EMBL/GenBank/DDBJ databases">
        <title>A genome reference for cultivated species of the human gut microbiota.</title>
        <authorList>
            <person name="Zou Y."/>
            <person name="Xue W."/>
            <person name="Luo G."/>
        </authorList>
    </citation>
    <scope>NUCLEOTIDE SEQUENCE [LARGE SCALE GENOMIC DNA]</scope>
    <source>
        <strain evidence="2 3">OF02-7</strain>
    </source>
</reference>
<accession>A0A413ILW6</accession>
<gene>
    <name evidence="2" type="ORF">DXA50_12070</name>
    <name evidence="1" type="ORF">I6J59_05515</name>
</gene>
<dbReference type="EMBL" id="CP069450">
    <property type="protein sequence ID" value="QRO51076.1"/>
    <property type="molecule type" value="Genomic_DNA"/>
</dbReference>
<evidence type="ECO:0000313" key="2">
    <source>
        <dbReference type="EMBL" id="RGY16020.1"/>
    </source>
</evidence>
<keyword evidence="4" id="KW-1185">Reference proteome</keyword>
<organism evidence="2 3">
    <name type="scientific">Butyricimonas virosa</name>
    <dbReference type="NCBI Taxonomy" id="544645"/>
    <lineage>
        <taxon>Bacteria</taxon>
        <taxon>Pseudomonadati</taxon>
        <taxon>Bacteroidota</taxon>
        <taxon>Bacteroidia</taxon>
        <taxon>Bacteroidales</taxon>
        <taxon>Odoribacteraceae</taxon>
        <taxon>Butyricimonas</taxon>
    </lineage>
</organism>
<evidence type="ECO:0000313" key="3">
    <source>
        <dbReference type="Proteomes" id="UP000286063"/>
    </source>
</evidence>
<evidence type="ECO:0000313" key="4">
    <source>
        <dbReference type="Proteomes" id="UP000654720"/>
    </source>
</evidence>
<dbReference type="EMBL" id="QSCR01000021">
    <property type="protein sequence ID" value="RGY16020.1"/>
    <property type="molecule type" value="Genomic_DNA"/>
</dbReference>
<sequence length="92" mass="10383">MTELLETRFFALLAGESFEEITKEDLEDELGKFVEEVAGLCDLGDDYLSTCRALNYTKTRLQALLEMYKDCDGVGEKRGVSVMLYRARITSG</sequence>
<dbReference type="AlphaFoldDB" id="A0A413ILW6"/>
<dbReference type="Proteomes" id="UP000286063">
    <property type="component" value="Unassembled WGS sequence"/>
</dbReference>
<dbReference type="RefSeq" id="WP_027201889.1">
    <property type="nucleotide sequence ID" value="NZ_CAJKXH010000045.1"/>
</dbReference>
<proteinExistence type="predicted"/>
<name>A0A413ILW6_9BACT</name>
<evidence type="ECO:0000313" key="1">
    <source>
        <dbReference type="EMBL" id="QRO51076.1"/>
    </source>
</evidence>